<accession>A0A1H4A3Q4</accession>
<dbReference type="InterPro" id="IPR051201">
    <property type="entry name" value="Chloro_Bact_Ser_Proteases"/>
</dbReference>
<dbReference type="PROSITE" id="PS50106">
    <property type="entry name" value="PDZ"/>
    <property type="match status" value="1"/>
</dbReference>
<evidence type="ECO:0000313" key="6">
    <source>
        <dbReference type="Proteomes" id="UP000198703"/>
    </source>
</evidence>
<evidence type="ECO:0000256" key="3">
    <source>
        <dbReference type="SAM" id="SignalP"/>
    </source>
</evidence>
<dbReference type="GO" id="GO:0006508">
    <property type="term" value="P:proteolysis"/>
    <property type="evidence" value="ECO:0007669"/>
    <property type="project" value="UniProtKB-KW"/>
</dbReference>
<protein>
    <submittedName>
        <fullName evidence="5">Serine protease, S1-C subfamily, contains C-terminal PDZ domain</fullName>
    </submittedName>
</protein>
<name>A0A1H4A3Q4_9RHOB</name>
<dbReference type="PRINTS" id="PR00834">
    <property type="entry name" value="PROTEASES2C"/>
</dbReference>
<dbReference type="EMBL" id="FNQM01000004">
    <property type="protein sequence ID" value="SEA30645.1"/>
    <property type="molecule type" value="Genomic_DNA"/>
</dbReference>
<dbReference type="SUPFAM" id="SSF50494">
    <property type="entry name" value="Trypsin-like serine proteases"/>
    <property type="match status" value="1"/>
</dbReference>
<dbReference type="InterPro" id="IPR009003">
    <property type="entry name" value="Peptidase_S1_PA"/>
</dbReference>
<dbReference type="InterPro" id="IPR036034">
    <property type="entry name" value="PDZ_sf"/>
</dbReference>
<evidence type="ECO:0000313" key="5">
    <source>
        <dbReference type="EMBL" id="SEA30645.1"/>
    </source>
</evidence>
<dbReference type="SUPFAM" id="SSF50156">
    <property type="entry name" value="PDZ domain-like"/>
    <property type="match status" value="1"/>
</dbReference>
<dbReference type="InterPro" id="IPR001940">
    <property type="entry name" value="Peptidase_S1C"/>
</dbReference>
<keyword evidence="6" id="KW-1185">Reference proteome</keyword>
<dbReference type="SMART" id="SM00228">
    <property type="entry name" value="PDZ"/>
    <property type="match status" value="1"/>
</dbReference>
<dbReference type="GO" id="GO:0004252">
    <property type="term" value="F:serine-type endopeptidase activity"/>
    <property type="evidence" value="ECO:0007669"/>
    <property type="project" value="InterPro"/>
</dbReference>
<reference evidence="5 6" key="1">
    <citation type="submission" date="2016-10" db="EMBL/GenBank/DDBJ databases">
        <authorList>
            <person name="de Groot N.N."/>
        </authorList>
    </citation>
    <scope>NUCLEOTIDE SEQUENCE [LARGE SCALE GENOMIC DNA]</scope>
    <source>
        <strain evidence="5 6">DSM 15345</strain>
    </source>
</reference>
<dbReference type="AlphaFoldDB" id="A0A1H4A3Q4"/>
<dbReference type="RefSeq" id="WP_245730973.1">
    <property type="nucleotide sequence ID" value="NZ_FNQM01000004.1"/>
</dbReference>
<evidence type="ECO:0000256" key="2">
    <source>
        <dbReference type="ARBA" id="ARBA00022801"/>
    </source>
</evidence>
<dbReference type="PANTHER" id="PTHR43343:SF3">
    <property type="entry name" value="PROTEASE DO-LIKE 8, CHLOROPLASTIC"/>
    <property type="match status" value="1"/>
</dbReference>
<proteinExistence type="predicted"/>
<keyword evidence="3" id="KW-0732">Signal</keyword>
<dbReference type="Gene3D" id="2.30.42.10">
    <property type="match status" value="1"/>
</dbReference>
<evidence type="ECO:0000259" key="4">
    <source>
        <dbReference type="PROSITE" id="PS50106"/>
    </source>
</evidence>
<dbReference type="PANTHER" id="PTHR43343">
    <property type="entry name" value="PEPTIDASE S12"/>
    <property type="match status" value="1"/>
</dbReference>
<dbReference type="Pfam" id="PF13365">
    <property type="entry name" value="Trypsin_2"/>
    <property type="match status" value="1"/>
</dbReference>
<feature type="chain" id="PRO_5011575861" evidence="3">
    <location>
        <begin position="20"/>
        <end position="360"/>
    </location>
</feature>
<keyword evidence="2" id="KW-0378">Hydrolase</keyword>
<dbReference type="Proteomes" id="UP000198703">
    <property type="component" value="Unassembled WGS sequence"/>
</dbReference>
<organism evidence="5 6">
    <name type="scientific">Rubrimonas cliftonensis</name>
    <dbReference type="NCBI Taxonomy" id="89524"/>
    <lineage>
        <taxon>Bacteria</taxon>
        <taxon>Pseudomonadati</taxon>
        <taxon>Pseudomonadota</taxon>
        <taxon>Alphaproteobacteria</taxon>
        <taxon>Rhodobacterales</taxon>
        <taxon>Paracoccaceae</taxon>
        <taxon>Rubrimonas</taxon>
    </lineage>
</organism>
<dbReference type="Pfam" id="PF13180">
    <property type="entry name" value="PDZ_2"/>
    <property type="match status" value="1"/>
</dbReference>
<dbReference type="STRING" id="89524.SAMN05444370_10457"/>
<dbReference type="InterPro" id="IPR001478">
    <property type="entry name" value="PDZ"/>
</dbReference>
<sequence length="360" mass="36871">MRRVALALMLAAAPLSAQEARPPASMAEVALSFAPVVKAAAPAVVNVYTRKVVAQRSPFGGNPFFDQFLREFGGMPRRRVENSLGSGVVMRADGVVVTNAHVIADAVEIRVALSDRSEYDADILLFDPPSDLAVLKLRGAEGLPTLAARPENAPLEVGDLALAIGNPFGVGQTVTMGVISGLGRTAGRRGGGYFIQTDASINPGNSGGALVDMAGRLIGVNTAILSRSGGSVGIGFAIPASLVSHAVESALRGEKELVRPWAGVRGQPVTADLADALGLPRPAGVLIAALHPRSPFGRAGLRQGDVIVALDGAPVESPEELAFRLAAMGVGGTVTLEAVRRGETVEAEVALIAPPPGAGN</sequence>
<dbReference type="Gene3D" id="2.40.10.120">
    <property type="match status" value="1"/>
</dbReference>
<feature type="domain" description="PDZ" evidence="4">
    <location>
        <begin position="277"/>
        <end position="342"/>
    </location>
</feature>
<gene>
    <name evidence="5" type="ORF">SAMN05444370_10457</name>
</gene>
<evidence type="ECO:0000256" key="1">
    <source>
        <dbReference type="ARBA" id="ARBA00022670"/>
    </source>
</evidence>
<keyword evidence="1 5" id="KW-0645">Protease</keyword>
<feature type="signal peptide" evidence="3">
    <location>
        <begin position="1"/>
        <end position="19"/>
    </location>
</feature>